<feature type="compositionally biased region" description="Gly residues" evidence="1">
    <location>
        <begin position="128"/>
        <end position="146"/>
    </location>
</feature>
<dbReference type="InParanoid" id="C5LAJ6"/>
<evidence type="ECO:0000313" key="2">
    <source>
        <dbReference type="EMBL" id="EER06452.1"/>
    </source>
</evidence>
<feature type="region of interest" description="Disordered" evidence="1">
    <location>
        <begin position="1"/>
        <end position="190"/>
    </location>
</feature>
<feature type="compositionally biased region" description="Basic and acidic residues" evidence="1">
    <location>
        <begin position="43"/>
        <end position="55"/>
    </location>
</feature>
<keyword evidence="3" id="KW-1185">Reference proteome</keyword>
<dbReference type="GeneID" id="9065564"/>
<name>C5LAJ6_PERM5</name>
<gene>
    <name evidence="2" type="ORF">Pmar_PMAR006263</name>
</gene>
<organism evidence="3">
    <name type="scientific">Perkinsus marinus (strain ATCC 50983 / TXsc)</name>
    <dbReference type="NCBI Taxonomy" id="423536"/>
    <lineage>
        <taxon>Eukaryota</taxon>
        <taxon>Sar</taxon>
        <taxon>Alveolata</taxon>
        <taxon>Perkinsozoa</taxon>
        <taxon>Perkinsea</taxon>
        <taxon>Perkinsida</taxon>
        <taxon>Perkinsidae</taxon>
        <taxon>Perkinsus</taxon>
    </lineage>
</organism>
<accession>C5LAJ6</accession>
<reference evidence="2 3" key="1">
    <citation type="submission" date="2008-07" db="EMBL/GenBank/DDBJ databases">
        <authorList>
            <person name="El-Sayed N."/>
            <person name="Caler E."/>
            <person name="Inman J."/>
            <person name="Amedeo P."/>
            <person name="Hass B."/>
            <person name="Wortman J."/>
        </authorList>
    </citation>
    <scope>NUCLEOTIDE SEQUENCE [LARGE SCALE GENOMIC DNA]</scope>
    <source>
        <strain evidence="3">ATCC 50983 / TXsc</strain>
    </source>
</reference>
<dbReference type="EMBL" id="GG680729">
    <property type="protein sequence ID" value="EER06452.1"/>
    <property type="molecule type" value="Genomic_DNA"/>
</dbReference>
<proteinExistence type="predicted"/>
<dbReference type="OMA" id="DRCGPRK"/>
<dbReference type="RefSeq" id="XP_002774636.1">
    <property type="nucleotide sequence ID" value="XM_002774590.1"/>
</dbReference>
<dbReference type="AlphaFoldDB" id="C5LAJ6"/>
<evidence type="ECO:0000256" key="1">
    <source>
        <dbReference type="SAM" id="MobiDB-lite"/>
    </source>
</evidence>
<dbReference type="Proteomes" id="UP000007800">
    <property type="component" value="Unassembled WGS sequence"/>
</dbReference>
<protein>
    <submittedName>
        <fullName evidence="2">Uncharacterized protein</fullName>
    </submittedName>
</protein>
<evidence type="ECO:0000313" key="3">
    <source>
        <dbReference type="Proteomes" id="UP000007800"/>
    </source>
</evidence>
<dbReference type="OrthoDB" id="445602at2759"/>
<sequence length="190" mass="20089">MTRRCDTQSIFLKSNVESDEDDFDMQGNNGGGVRKAAATMGYDQHDDRCGPRKVDDDYEGSPNSGARRVPNAKVRGITSMGMYSDRMGTDDDVTMTRNDGARGGTRQFPSPPNLRARKGGNWNTRSFGGKGSGKGKGWSSGGGGYRGSRQTTMSPSGVVKVILKPNAGGSGSSSRKGGKGGGKGYRNYGK</sequence>